<dbReference type="PROSITE" id="PS00909">
    <property type="entry name" value="MR_MLE_2"/>
    <property type="match status" value="1"/>
</dbReference>
<reference evidence="5" key="1">
    <citation type="submission" date="2020-06" db="EMBL/GenBank/DDBJ databases">
        <title>Paenibacillus sp. nov., isolated from soil.</title>
        <authorList>
            <person name="Seo Y.L."/>
        </authorList>
    </citation>
    <scope>NUCLEOTIDE SEQUENCE [LARGE SCALE GENOMIC DNA]</scope>
    <source>
        <strain evidence="5">JW14</strain>
    </source>
</reference>
<dbReference type="SUPFAM" id="SSF54826">
    <property type="entry name" value="Enolase N-terminal domain-like"/>
    <property type="match status" value="1"/>
</dbReference>
<dbReference type="PANTHER" id="PTHR13794:SF58">
    <property type="entry name" value="MITOCHONDRIAL ENOLASE SUPERFAMILY MEMBER 1"/>
    <property type="match status" value="1"/>
</dbReference>
<evidence type="ECO:0000256" key="1">
    <source>
        <dbReference type="ARBA" id="ARBA00001946"/>
    </source>
</evidence>
<evidence type="ECO:0000313" key="6">
    <source>
        <dbReference type="Proteomes" id="UP000564806"/>
    </source>
</evidence>
<dbReference type="SUPFAM" id="SSF51604">
    <property type="entry name" value="Enolase C-terminal domain-like"/>
    <property type="match status" value="1"/>
</dbReference>
<evidence type="ECO:0000256" key="3">
    <source>
        <dbReference type="ARBA" id="ARBA00022842"/>
    </source>
</evidence>
<dbReference type="InterPro" id="IPR036849">
    <property type="entry name" value="Enolase-like_C_sf"/>
</dbReference>
<dbReference type="GO" id="GO:0016052">
    <property type="term" value="P:carbohydrate catabolic process"/>
    <property type="evidence" value="ECO:0007669"/>
    <property type="project" value="TreeGrafter"/>
</dbReference>
<keyword evidence="3" id="KW-0460">Magnesium</keyword>
<accession>A0A850EQG1</accession>
<dbReference type="InterPro" id="IPR046945">
    <property type="entry name" value="RHMD-like"/>
</dbReference>
<dbReference type="AlphaFoldDB" id="A0A850EQG1"/>
<dbReference type="GO" id="GO:0016836">
    <property type="term" value="F:hydro-lyase activity"/>
    <property type="evidence" value="ECO:0007669"/>
    <property type="project" value="TreeGrafter"/>
</dbReference>
<keyword evidence="2" id="KW-0479">Metal-binding</keyword>
<dbReference type="EMBL" id="JABWCS010000212">
    <property type="protein sequence ID" value="NUU61979.1"/>
    <property type="molecule type" value="Genomic_DNA"/>
</dbReference>
<dbReference type="InterPro" id="IPR018110">
    <property type="entry name" value="Mandel_Rmase/mucon_lact_enz_CS"/>
</dbReference>
<evidence type="ECO:0000313" key="5">
    <source>
        <dbReference type="EMBL" id="NUU61979.1"/>
    </source>
</evidence>
<proteinExistence type="predicted"/>
<dbReference type="GO" id="GO:0000287">
    <property type="term" value="F:magnesium ion binding"/>
    <property type="evidence" value="ECO:0007669"/>
    <property type="project" value="TreeGrafter"/>
</dbReference>
<dbReference type="Proteomes" id="UP000564806">
    <property type="component" value="Unassembled WGS sequence"/>
</dbReference>
<organism evidence="5 6">
    <name type="scientific">Paenibacillus agri</name>
    <dbReference type="NCBI Taxonomy" id="2744309"/>
    <lineage>
        <taxon>Bacteria</taxon>
        <taxon>Bacillati</taxon>
        <taxon>Bacillota</taxon>
        <taxon>Bacilli</taxon>
        <taxon>Bacillales</taxon>
        <taxon>Paenibacillaceae</taxon>
        <taxon>Paenibacillus</taxon>
    </lineage>
</organism>
<dbReference type="RefSeq" id="WP_175372481.1">
    <property type="nucleotide sequence ID" value="NZ_JABWCS010000212.1"/>
</dbReference>
<dbReference type="InterPro" id="IPR013342">
    <property type="entry name" value="Mandelate_racemase_C"/>
</dbReference>
<feature type="domain" description="Mandelate racemase/muconate lactonizing enzyme C-terminal" evidence="4">
    <location>
        <begin position="141"/>
        <end position="238"/>
    </location>
</feature>
<gene>
    <name evidence="5" type="ORF">HPT30_16665</name>
</gene>
<evidence type="ECO:0000259" key="4">
    <source>
        <dbReference type="SMART" id="SM00922"/>
    </source>
</evidence>
<dbReference type="CDD" id="cd03316">
    <property type="entry name" value="MR_like"/>
    <property type="match status" value="1"/>
</dbReference>
<dbReference type="InterPro" id="IPR013341">
    <property type="entry name" value="Mandelate_racemase_N_dom"/>
</dbReference>
<dbReference type="PANTHER" id="PTHR13794">
    <property type="entry name" value="ENOLASE SUPERFAMILY, MANDELATE RACEMASE"/>
    <property type="match status" value="1"/>
</dbReference>
<dbReference type="SMART" id="SM00922">
    <property type="entry name" value="MR_MLE"/>
    <property type="match status" value="1"/>
</dbReference>
<dbReference type="InterPro" id="IPR029065">
    <property type="entry name" value="Enolase_C-like"/>
</dbReference>
<evidence type="ECO:0000256" key="2">
    <source>
        <dbReference type="ARBA" id="ARBA00022723"/>
    </source>
</evidence>
<name>A0A850EQG1_9BACL</name>
<dbReference type="SFLD" id="SFLDS00001">
    <property type="entry name" value="Enolase"/>
    <property type="match status" value="1"/>
</dbReference>
<dbReference type="Gene3D" id="3.30.390.10">
    <property type="entry name" value="Enolase-like, N-terminal domain"/>
    <property type="match status" value="1"/>
</dbReference>
<protein>
    <submittedName>
        <fullName evidence="5">Mandelate racemase/muconate lactonizing enzyme family protein</fullName>
    </submittedName>
</protein>
<comment type="cofactor">
    <cofactor evidence="1">
        <name>Mg(2+)</name>
        <dbReference type="ChEBI" id="CHEBI:18420"/>
    </cofactor>
</comment>
<comment type="caution">
    <text evidence="5">The sequence shown here is derived from an EMBL/GenBank/DDBJ whole genome shotgun (WGS) entry which is preliminary data.</text>
</comment>
<dbReference type="GO" id="GO:0009063">
    <property type="term" value="P:amino acid catabolic process"/>
    <property type="evidence" value="ECO:0007669"/>
    <property type="project" value="InterPro"/>
</dbReference>
<dbReference type="Pfam" id="PF13378">
    <property type="entry name" value="MR_MLE_C"/>
    <property type="match status" value="1"/>
</dbReference>
<dbReference type="Pfam" id="PF02746">
    <property type="entry name" value="MR_MLE_N"/>
    <property type="match status" value="1"/>
</dbReference>
<dbReference type="SFLD" id="SFLDG00179">
    <property type="entry name" value="mandelate_racemase"/>
    <property type="match status" value="1"/>
</dbReference>
<dbReference type="Gene3D" id="3.20.20.120">
    <property type="entry name" value="Enolase-like C-terminal domain"/>
    <property type="match status" value="1"/>
</dbReference>
<sequence length="363" mass="40565">MKITRVTANYYSWPRTRVISNGSHTWSDVVRCVLKIETDEGITGYGIGSASDGERQLREAFAVRLIGMDPLMTERIWSTLWDSKLYGRRGHETAALSSIDMALWDIKSKYAGLPLHRLLGGYTDKMPVYIAGGYYMDGEGITELQREMLSYVELGARAVKMKIGRLTIREDVQRVRAVREAIGPDITLMVDANASYRYFEAIQIAKRLEEYDLFWLEEPVAPDDYAGYEKIAARTSITLAAGEQEYTKYGFRDLMETGAVGILQPDARWMGGVTEFRKVAAMAEASGLAISAHGDHQINLPLMASIPCGIWMEYYPAAFDPMLASFYTEGAVLDTDGCLQVPEVIGNGCTPDETRLAPYRLKL</sequence>
<dbReference type="InterPro" id="IPR029017">
    <property type="entry name" value="Enolase-like_N"/>
</dbReference>
<keyword evidence="6" id="KW-1185">Reference proteome</keyword>